<keyword evidence="1" id="KW-0808">Transferase</keyword>
<comment type="caution">
    <text evidence="1">The sequence shown here is derived from an EMBL/GenBank/DDBJ whole genome shotgun (WGS) entry which is preliminary data.</text>
</comment>
<evidence type="ECO:0000313" key="1">
    <source>
        <dbReference type="EMBL" id="GER46108.1"/>
    </source>
</evidence>
<name>A0A5A7QMH4_STRAF</name>
<dbReference type="OrthoDB" id="928236at2759"/>
<keyword evidence="2" id="KW-1185">Reference proteome</keyword>
<organism evidence="1 2">
    <name type="scientific">Striga asiatica</name>
    <name type="common">Asiatic witchweed</name>
    <name type="synonym">Buchnera asiatica</name>
    <dbReference type="NCBI Taxonomy" id="4170"/>
    <lineage>
        <taxon>Eukaryota</taxon>
        <taxon>Viridiplantae</taxon>
        <taxon>Streptophyta</taxon>
        <taxon>Embryophyta</taxon>
        <taxon>Tracheophyta</taxon>
        <taxon>Spermatophyta</taxon>
        <taxon>Magnoliopsida</taxon>
        <taxon>eudicotyledons</taxon>
        <taxon>Gunneridae</taxon>
        <taxon>Pentapetalae</taxon>
        <taxon>asterids</taxon>
        <taxon>lamiids</taxon>
        <taxon>Lamiales</taxon>
        <taxon>Orobanchaceae</taxon>
        <taxon>Buchnereae</taxon>
        <taxon>Striga</taxon>
    </lineage>
</organism>
<dbReference type="Proteomes" id="UP000325081">
    <property type="component" value="Unassembled WGS sequence"/>
</dbReference>
<proteinExistence type="predicted"/>
<reference evidence="2" key="1">
    <citation type="journal article" date="2019" name="Curr. Biol.">
        <title>Genome Sequence of Striga asiatica Provides Insight into the Evolution of Plant Parasitism.</title>
        <authorList>
            <person name="Yoshida S."/>
            <person name="Kim S."/>
            <person name="Wafula E.K."/>
            <person name="Tanskanen J."/>
            <person name="Kim Y.M."/>
            <person name="Honaas L."/>
            <person name="Yang Z."/>
            <person name="Spallek T."/>
            <person name="Conn C.E."/>
            <person name="Ichihashi Y."/>
            <person name="Cheong K."/>
            <person name="Cui S."/>
            <person name="Der J.P."/>
            <person name="Gundlach H."/>
            <person name="Jiao Y."/>
            <person name="Hori C."/>
            <person name="Ishida J.K."/>
            <person name="Kasahara H."/>
            <person name="Kiba T."/>
            <person name="Kim M.S."/>
            <person name="Koo N."/>
            <person name="Laohavisit A."/>
            <person name="Lee Y.H."/>
            <person name="Lumba S."/>
            <person name="McCourt P."/>
            <person name="Mortimer J.C."/>
            <person name="Mutuku J.M."/>
            <person name="Nomura T."/>
            <person name="Sasaki-Sekimoto Y."/>
            <person name="Seto Y."/>
            <person name="Wang Y."/>
            <person name="Wakatake T."/>
            <person name="Sakakibara H."/>
            <person name="Demura T."/>
            <person name="Yamaguchi S."/>
            <person name="Yoneyama K."/>
            <person name="Manabe R.I."/>
            <person name="Nelson D.C."/>
            <person name="Schulman A.H."/>
            <person name="Timko M.P."/>
            <person name="dePamphilis C.W."/>
            <person name="Choi D."/>
            <person name="Shirasu K."/>
        </authorList>
    </citation>
    <scope>NUCLEOTIDE SEQUENCE [LARGE SCALE GENOMIC DNA]</scope>
    <source>
        <strain evidence="2">cv. UVA1</strain>
    </source>
</reference>
<keyword evidence="1" id="KW-0670">Pyruvate</keyword>
<protein>
    <submittedName>
        <fullName evidence="1">RNA 3'-terminal phosphate cyclase/enolpyruvatetransferase</fullName>
    </submittedName>
</protein>
<evidence type="ECO:0000313" key="2">
    <source>
        <dbReference type="Proteomes" id="UP000325081"/>
    </source>
</evidence>
<sequence length="159" mass="18842">MENNACLKNKRLVMNHLALMSTTEKMRFIRNCKERKPAKNDHYKAEYKRAIDGMGCTDGWSRQFSKGTGPLHEIFYFRHSRYFDGAMFSRSDVNESLLNYCRNAMVHLKEELIRSGIYKKRVRDDFLVKSVMSQFEKQLLSFQVQIHKRNPGLIRQGKR</sequence>
<dbReference type="GO" id="GO:0016740">
    <property type="term" value="F:transferase activity"/>
    <property type="evidence" value="ECO:0007669"/>
    <property type="project" value="UniProtKB-KW"/>
</dbReference>
<dbReference type="AlphaFoldDB" id="A0A5A7QMH4"/>
<dbReference type="EMBL" id="BKCP01007404">
    <property type="protein sequence ID" value="GER46108.1"/>
    <property type="molecule type" value="Genomic_DNA"/>
</dbReference>
<gene>
    <name evidence="1" type="ORF">STAS_23101</name>
</gene>
<accession>A0A5A7QMH4</accession>